<proteinExistence type="predicted"/>
<keyword evidence="3" id="KW-1185">Reference proteome</keyword>
<reference evidence="2 3" key="1">
    <citation type="submission" date="2024-10" db="EMBL/GenBank/DDBJ databases">
        <title>The Natural Products Discovery Center: Release of the First 8490 Sequenced Strains for Exploring Actinobacteria Biosynthetic Diversity.</title>
        <authorList>
            <person name="Kalkreuter E."/>
            <person name="Kautsar S.A."/>
            <person name="Yang D."/>
            <person name="Bader C.D."/>
            <person name="Teijaro C.N."/>
            <person name="Fluegel L."/>
            <person name="Davis C.M."/>
            <person name="Simpson J.R."/>
            <person name="Lauterbach L."/>
            <person name="Steele A.D."/>
            <person name="Gui C."/>
            <person name="Meng S."/>
            <person name="Li G."/>
            <person name="Viehrig K."/>
            <person name="Ye F."/>
            <person name="Su P."/>
            <person name="Kiefer A.F."/>
            <person name="Nichols A."/>
            <person name="Cepeda A.J."/>
            <person name="Yan W."/>
            <person name="Fan B."/>
            <person name="Jiang Y."/>
            <person name="Adhikari A."/>
            <person name="Zheng C.-J."/>
            <person name="Schuster L."/>
            <person name="Cowan T.M."/>
            <person name="Smanski M.J."/>
            <person name="Chevrette M.G."/>
            <person name="De Carvalho L.P.S."/>
            <person name="Shen B."/>
        </authorList>
    </citation>
    <scope>NUCLEOTIDE SEQUENCE [LARGE SCALE GENOMIC DNA]</scope>
    <source>
        <strain evidence="2 3">NPDC017990</strain>
    </source>
</reference>
<accession>A0ABW7QIP6</accession>
<feature type="region of interest" description="Disordered" evidence="1">
    <location>
        <begin position="1"/>
        <end position="39"/>
    </location>
</feature>
<comment type="caution">
    <text evidence="2">The sequence shown here is derived from an EMBL/GenBank/DDBJ whole genome shotgun (WGS) entry which is preliminary data.</text>
</comment>
<evidence type="ECO:0000256" key="1">
    <source>
        <dbReference type="SAM" id="MobiDB-lite"/>
    </source>
</evidence>
<evidence type="ECO:0000313" key="2">
    <source>
        <dbReference type="EMBL" id="MFH8544838.1"/>
    </source>
</evidence>
<name>A0ABW7QIP6_9ACTN</name>
<protein>
    <submittedName>
        <fullName evidence="2">Uncharacterized protein</fullName>
    </submittedName>
</protein>
<dbReference type="RefSeq" id="WP_397709041.1">
    <property type="nucleotide sequence ID" value="NZ_JBIRGN010000001.1"/>
</dbReference>
<gene>
    <name evidence="2" type="ORF">ACH4F9_07520</name>
</gene>
<evidence type="ECO:0000313" key="3">
    <source>
        <dbReference type="Proteomes" id="UP001610818"/>
    </source>
</evidence>
<dbReference type="Proteomes" id="UP001610818">
    <property type="component" value="Unassembled WGS sequence"/>
</dbReference>
<sequence>MEAEIPTTPEPKGSHCQCKHLPGPQLGEPAERERPSAARRHARRLLETASDELTRIAVKGSVAGVLTVIAYAVNHWR</sequence>
<dbReference type="EMBL" id="JBIRGQ010000001">
    <property type="protein sequence ID" value="MFH8544838.1"/>
    <property type="molecule type" value="Genomic_DNA"/>
</dbReference>
<organism evidence="2 3">
    <name type="scientific">Streptomyces longisporoflavus</name>
    <dbReference type="NCBI Taxonomy" id="28044"/>
    <lineage>
        <taxon>Bacteria</taxon>
        <taxon>Bacillati</taxon>
        <taxon>Actinomycetota</taxon>
        <taxon>Actinomycetes</taxon>
        <taxon>Kitasatosporales</taxon>
        <taxon>Streptomycetaceae</taxon>
        <taxon>Streptomyces</taxon>
    </lineage>
</organism>